<keyword evidence="3" id="KW-0997">Cell inner membrane</keyword>
<evidence type="ECO:0000256" key="4">
    <source>
        <dbReference type="ARBA" id="ARBA00022741"/>
    </source>
</evidence>
<dbReference type="GO" id="GO:0005524">
    <property type="term" value="F:ATP binding"/>
    <property type="evidence" value="ECO:0007669"/>
    <property type="project" value="UniProtKB-KW"/>
</dbReference>
<evidence type="ECO:0000256" key="2">
    <source>
        <dbReference type="ARBA" id="ARBA00022475"/>
    </source>
</evidence>
<dbReference type="InterPro" id="IPR027417">
    <property type="entry name" value="P-loop_NTPase"/>
</dbReference>
<organism evidence="9 10">
    <name type="scientific">Oceanospirillum multiglobuliferum</name>
    <dbReference type="NCBI Taxonomy" id="64969"/>
    <lineage>
        <taxon>Bacteria</taxon>
        <taxon>Pseudomonadati</taxon>
        <taxon>Pseudomonadota</taxon>
        <taxon>Gammaproteobacteria</taxon>
        <taxon>Oceanospirillales</taxon>
        <taxon>Oceanospirillaceae</taxon>
        <taxon>Oceanospirillum</taxon>
    </lineage>
</organism>
<keyword evidence="1" id="KW-0813">Transport</keyword>
<protein>
    <recommendedName>
        <fullName evidence="8">ABC transporter domain-containing protein</fullName>
    </recommendedName>
</protein>
<accession>A0A1T4R4W7</accession>
<evidence type="ECO:0000256" key="1">
    <source>
        <dbReference type="ARBA" id="ARBA00022448"/>
    </source>
</evidence>
<dbReference type="InterPro" id="IPR003593">
    <property type="entry name" value="AAA+_ATPase"/>
</dbReference>
<dbReference type="GO" id="GO:0016887">
    <property type="term" value="F:ATP hydrolysis activity"/>
    <property type="evidence" value="ECO:0007669"/>
    <property type="project" value="InterPro"/>
</dbReference>
<dbReference type="InterPro" id="IPR017871">
    <property type="entry name" value="ABC_transporter-like_CS"/>
</dbReference>
<dbReference type="Pfam" id="PF00005">
    <property type="entry name" value="ABC_tran"/>
    <property type="match status" value="1"/>
</dbReference>
<keyword evidence="7" id="KW-0472">Membrane</keyword>
<keyword evidence="2" id="KW-1003">Cell membrane</keyword>
<dbReference type="STRING" id="64969.SAMN02745127_02177"/>
<name>A0A1T4R4W7_9GAMM</name>
<keyword evidence="6" id="KW-1278">Translocase</keyword>
<evidence type="ECO:0000256" key="3">
    <source>
        <dbReference type="ARBA" id="ARBA00022519"/>
    </source>
</evidence>
<evidence type="ECO:0000256" key="5">
    <source>
        <dbReference type="ARBA" id="ARBA00022840"/>
    </source>
</evidence>
<dbReference type="PANTHER" id="PTHR42781:SF1">
    <property type="entry name" value="THIAMINE IMPORT ATP-BINDING PROTEIN THIQ"/>
    <property type="match status" value="1"/>
</dbReference>
<dbReference type="Proteomes" id="UP000191418">
    <property type="component" value="Unassembled WGS sequence"/>
</dbReference>
<evidence type="ECO:0000313" key="10">
    <source>
        <dbReference type="Proteomes" id="UP000191418"/>
    </source>
</evidence>
<evidence type="ECO:0000259" key="8">
    <source>
        <dbReference type="PROSITE" id="PS50893"/>
    </source>
</evidence>
<proteinExistence type="predicted"/>
<reference evidence="9 10" key="1">
    <citation type="submission" date="2017-01" db="EMBL/GenBank/DDBJ databases">
        <title>Genome Sequencing of a Marine Spirillum, Oceanospirillum multiglobuliferum ATCC 33336, from Japan.</title>
        <authorList>
            <person name="Carney J.G."/>
            <person name="Trachtenberg A.M."/>
            <person name="Rheaume B.A."/>
            <person name="Linnane J.D."/>
            <person name="Pitts N.L."/>
            <person name="Mykles D.L."/>
            <person name="Maclea K.S."/>
        </authorList>
    </citation>
    <scope>NUCLEOTIDE SEQUENCE [LARGE SCALE GENOMIC DNA]</scope>
    <source>
        <strain evidence="9 10">ATCC 33336</strain>
    </source>
</reference>
<dbReference type="SUPFAM" id="SSF52540">
    <property type="entry name" value="P-loop containing nucleoside triphosphate hydrolases"/>
    <property type="match status" value="1"/>
</dbReference>
<dbReference type="PROSITE" id="PS00211">
    <property type="entry name" value="ABC_TRANSPORTER_1"/>
    <property type="match status" value="1"/>
</dbReference>
<sequence>MSNSLSLSNIAAATAQGLVISQLEVYLEQYRLFYDLNIVEGECLAIQGRSGVGKTTLLQTIAGFERAKSGAIYWQGQNILQLAPHERPVSMLFQEHNLFEHLSVIKNLSLGFADVLPKEQLIKAAERLGVYGQLNKMPAELSGGQRQRIGLIRTLLRPEPIILLDEPFAELDSDTRQIAAEWTREVAQQQGKTLLVVTHQDEDVERLADRCLVLGD</sequence>
<dbReference type="Gene3D" id="3.40.50.300">
    <property type="entry name" value="P-loop containing nucleotide triphosphate hydrolases"/>
    <property type="match status" value="1"/>
</dbReference>
<gene>
    <name evidence="9" type="ORF">BTE48_09850</name>
</gene>
<dbReference type="RefSeq" id="WP_078745752.1">
    <property type="nucleotide sequence ID" value="NZ_FUXG01000014.1"/>
</dbReference>
<comment type="caution">
    <text evidence="9">The sequence shown here is derived from an EMBL/GenBank/DDBJ whole genome shotgun (WGS) entry which is preliminary data.</text>
</comment>
<keyword evidence="5" id="KW-0067">ATP-binding</keyword>
<dbReference type="OrthoDB" id="9802264at2"/>
<keyword evidence="4" id="KW-0547">Nucleotide-binding</keyword>
<dbReference type="SMART" id="SM00382">
    <property type="entry name" value="AAA"/>
    <property type="match status" value="1"/>
</dbReference>
<evidence type="ECO:0000256" key="6">
    <source>
        <dbReference type="ARBA" id="ARBA00022967"/>
    </source>
</evidence>
<dbReference type="AlphaFoldDB" id="A0A1T4R4W7"/>
<dbReference type="EMBL" id="MTSM01000011">
    <property type="protein sequence ID" value="OPX55230.1"/>
    <property type="molecule type" value="Genomic_DNA"/>
</dbReference>
<dbReference type="InterPro" id="IPR050093">
    <property type="entry name" value="ABC_SmlMolc_Importer"/>
</dbReference>
<dbReference type="InterPro" id="IPR003439">
    <property type="entry name" value="ABC_transporter-like_ATP-bd"/>
</dbReference>
<evidence type="ECO:0000313" key="9">
    <source>
        <dbReference type="EMBL" id="OPX55230.1"/>
    </source>
</evidence>
<feature type="domain" description="ABC transporter" evidence="8">
    <location>
        <begin position="5"/>
        <end position="216"/>
    </location>
</feature>
<keyword evidence="10" id="KW-1185">Reference proteome</keyword>
<evidence type="ECO:0000256" key="7">
    <source>
        <dbReference type="ARBA" id="ARBA00023136"/>
    </source>
</evidence>
<dbReference type="PROSITE" id="PS50893">
    <property type="entry name" value="ABC_TRANSPORTER_2"/>
    <property type="match status" value="1"/>
</dbReference>
<dbReference type="PANTHER" id="PTHR42781">
    <property type="entry name" value="SPERMIDINE/PUTRESCINE IMPORT ATP-BINDING PROTEIN POTA"/>
    <property type="match status" value="1"/>
</dbReference>